<reference evidence="3" key="1">
    <citation type="submission" date="2016-11" db="UniProtKB">
        <authorList>
            <consortium name="WormBaseParasite"/>
        </authorList>
    </citation>
    <scope>IDENTIFICATION</scope>
</reference>
<accession>A0A1I7ZGC4</accession>
<dbReference type="AlphaFoldDB" id="A0A1I7ZGC4"/>
<feature type="compositionally biased region" description="Polar residues" evidence="1">
    <location>
        <begin position="461"/>
        <end position="476"/>
    </location>
</feature>
<feature type="region of interest" description="Disordered" evidence="1">
    <location>
        <begin position="436"/>
        <end position="489"/>
    </location>
</feature>
<protein>
    <submittedName>
        <fullName evidence="3">Myb-like domain-containing protein</fullName>
    </submittedName>
</protein>
<evidence type="ECO:0000313" key="3">
    <source>
        <dbReference type="WBParaSite" id="L893_g25922.t3"/>
    </source>
</evidence>
<sequence>MAFLPDGKAPDRHLLRPLEWRKRVFPEEVQNSYECISEFVKAEQHGAKRKRRLEARLGLGGNVISEDGCEELRPPRTYYVTRCGRKLTEKKYNVLDYTDGTLNPNHPFRKMTEEEQEEITSALEGIDKKYGQEDYQLDDDTRAEMLHHLVHDYIGVDSGIYEAMKINVRPSSEELAARNRRRLNRRDYTCITIPKEIPEPERKIIAMNELCRMISICEKNDTRHYYRVNRVNVSAAESAKEQLKAMLVDNVNAFVPRTAQVKPLSMERIREYLEEGGNLLPPCVPTVNAYYNFNVNSQFVRHNIRLSKDITNSAEYQSLRLRLYAMLLLRLYAMLLVPIIMERATDTEENRETYRALAARWDELSKEEETRSPVNLSGTELEELVVRETESDPETPDSPEGAQPQPDCNNMIANELMRLSKTDTAEEMTLSQLVTQMRKRTTRRTYQKAPATPDGLADRTASVSRQRVPSNRTEAPTCSEERSRRMDDTIDEVISRVMSGDKME</sequence>
<feature type="compositionally biased region" description="Basic residues" evidence="1">
    <location>
        <begin position="437"/>
        <end position="446"/>
    </location>
</feature>
<organism evidence="2 3">
    <name type="scientific">Steinernema glaseri</name>
    <dbReference type="NCBI Taxonomy" id="37863"/>
    <lineage>
        <taxon>Eukaryota</taxon>
        <taxon>Metazoa</taxon>
        <taxon>Ecdysozoa</taxon>
        <taxon>Nematoda</taxon>
        <taxon>Chromadorea</taxon>
        <taxon>Rhabditida</taxon>
        <taxon>Tylenchina</taxon>
        <taxon>Panagrolaimomorpha</taxon>
        <taxon>Strongyloidoidea</taxon>
        <taxon>Steinernematidae</taxon>
        <taxon>Steinernema</taxon>
    </lineage>
</organism>
<name>A0A1I7ZGC4_9BILA</name>
<dbReference type="WBParaSite" id="L893_g25922.t3">
    <property type="protein sequence ID" value="L893_g25922.t3"/>
    <property type="gene ID" value="L893_g25922"/>
</dbReference>
<feature type="region of interest" description="Disordered" evidence="1">
    <location>
        <begin position="386"/>
        <end position="408"/>
    </location>
</feature>
<keyword evidence="2" id="KW-1185">Reference proteome</keyword>
<evidence type="ECO:0000313" key="2">
    <source>
        <dbReference type="Proteomes" id="UP000095287"/>
    </source>
</evidence>
<evidence type="ECO:0000256" key="1">
    <source>
        <dbReference type="SAM" id="MobiDB-lite"/>
    </source>
</evidence>
<feature type="compositionally biased region" description="Basic and acidic residues" evidence="1">
    <location>
        <begin position="479"/>
        <end position="488"/>
    </location>
</feature>
<proteinExistence type="predicted"/>
<dbReference type="Proteomes" id="UP000095287">
    <property type="component" value="Unplaced"/>
</dbReference>